<gene>
    <name evidence="1" type="ORF">NPIL_434761</name>
</gene>
<dbReference type="AlphaFoldDB" id="A0A8X6M847"/>
<accession>A0A8X6M847</accession>
<dbReference type="EMBL" id="BMAW01042729">
    <property type="protein sequence ID" value="GFS35739.1"/>
    <property type="molecule type" value="Genomic_DNA"/>
</dbReference>
<reference evidence="1" key="1">
    <citation type="submission" date="2020-08" db="EMBL/GenBank/DDBJ databases">
        <title>Multicomponent nature underlies the extraordinary mechanical properties of spider dragline silk.</title>
        <authorList>
            <person name="Kono N."/>
            <person name="Nakamura H."/>
            <person name="Mori M."/>
            <person name="Yoshida Y."/>
            <person name="Ohtoshi R."/>
            <person name="Malay A.D."/>
            <person name="Moran D.A.P."/>
            <person name="Tomita M."/>
            <person name="Numata K."/>
            <person name="Arakawa K."/>
        </authorList>
    </citation>
    <scope>NUCLEOTIDE SEQUENCE</scope>
</reference>
<name>A0A8X6M847_NEPPI</name>
<protein>
    <submittedName>
        <fullName evidence="1">Uncharacterized protein</fullName>
    </submittedName>
</protein>
<comment type="caution">
    <text evidence="1">The sequence shown here is derived from an EMBL/GenBank/DDBJ whole genome shotgun (WGS) entry which is preliminary data.</text>
</comment>
<proteinExistence type="predicted"/>
<sequence length="96" mass="11468">MAVKEIVWRKRRKKANKRERRIKQRQWKLKYIYKTVRNSCEFIENCSARVEASFDNIREVFRASSYFPLRYLTPLAARNASIPLKVNERFGGASVK</sequence>
<keyword evidence="2" id="KW-1185">Reference proteome</keyword>
<organism evidence="1 2">
    <name type="scientific">Nephila pilipes</name>
    <name type="common">Giant wood spider</name>
    <name type="synonym">Nephila maculata</name>
    <dbReference type="NCBI Taxonomy" id="299642"/>
    <lineage>
        <taxon>Eukaryota</taxon>
        <taxon>Metazoa</taxon>
        <taxon>Ecdysozoa</taxon>
        <taxon>Arthropoda</taxon>
        <taxon>Chelicerata</taxon>
        <taxon>Arachnida</taxon>
        <taxon>Araneae</taxon>
        <taxon>Araneomorphae</taxon>
        <taxon>Entelegynae</taxon>
        <taxon>Araneoidea</taxon>
        <taxon>Nephilidae</taxon>
        <taxon>Nephila</taxon>
    </lineage>
</organism>
<evidence type="ECO:0000313" key="2">
    <source>
        <dbReference type="Proteomes" id="UP000887013"/>
    </source>
</evidence>
<evidence type="ECO:0000313" key="1">
    <source>
        <dbReference type="EMBL" id="GFS35739.1"/>
    </source>
</evidence>
<dbReference type="Proteomes" id="UP000887013">
    <property type="component" value="Unassembled WGS sequence"/>
</dbReference>